<evidence type="ECO:0000313" key="9">
    <source>
        <dbReference type="Proteomes" id="UP001164286"/>
    </source>
</evidence>
<evidence type="ECO:0000256" key="4">
    <source>
        <dbReference type="PIRSR" id="PIRSR000106-2"/>
    </source>
</evidence>
<organism evidence="8 9">
    <name type="scientific">Dioszegia hungarica</name>
    <dbReference type="NCBI Taxonomy" id="4972"/>
    <lineage>
        <taxon>Eukaryota</taxon>
        <taxon>Fungi</taxon>
        <taxon>Dikarya</taxon>
        <taxon>Basidiomycota</taxon>
        <taxon>Agaricomycotina</taxon>
        <taxon>Tremellomycetes</taxon>
        <taxon>Tremellales</taxon>
        <taxon>Bulleribasidiaceae</taxon>
        <taxon>Dioszegia</taxon>
    </lineage>
</organism>
<name>A0AA38LSJ3_9TREE</name>
<feature type="active site" description="Proton donor" evidence="3">
    <location>
        <position position="105"/>
    </location>
</feature>
<feature type="binding site" evidence="4">
    <location>
        <position position="420"/>
    </location>
    <ligand>
        <name>(S)-malate</name>
        <dbReference type="ChEBI" id="CHEBI:15589"/>
    </ligand>
</feature>
<dbReference type="PRINTS" id="PR00072">
    <property type="entry name" value="MALOXRDTASE"/>
</dbReference>
<dbReference type="SMART" id="SM01274">
    <property type="entry name" value="malic"/>
    <property type="match status" value="1"/>
</dbReference>
<keyword evidence="5" id="KW-0479">Metal-binding</keyword>
<reference evidence="8" key="1">
    <citation type="journal article" date="2022" name="G3 (Bethesda)">
        <title>High quality genome of the basidiomycete yeast Dioszegia hungarica PDD-24b-2 isolated from cloud water.</title>
        <authorList>
            <person name="Jarrige D."/>
            <person name="Haridas S."/>
            <person name="Bleykasten-Grosshans C."/>
            <person name="Joly M."/>
            <person name="Nadalig T."/>
            <person name="Sancelme M."/>
            <person name="Vuilleumier S."/>
            <person name="Grigoriev I.V."/>
            <person name="Amato P."/>
            <person name="Bringel F."/>
        </authorList>
    </citation>
    <scope>NUCLEOTIDE SEQUENCE</scope>
    <source>
        <strain evidence="8">PDD-24b-2</strain>
    </source>
</reference>
<dbReference type="InterPro" id="IPR037062">
    <property type="entry name" value="Malic_N_dom_sf"/>
</dbReference>
<evidence type="ECO:0000259" key="6">
    <source>
        <dbReference type="SMART" id="SM00919"/>
    </source>
</evidence>
<keyword evidence="2" id="KW-0520">NAD</keyword>
<evidence type="ECO:0000256" key="1">
    <source>
        <dbReference type="ARBA" id="ARBA00008785"/>
    </source>
</evidence>
<comment type="caution">
    <text evidence="8">The sequence shown here is derived from an EMBL/GenBank/DDBJ whole genome shotgun (WGS) entry which is preliminary data.</text>
</comment>
<dbReference type="InterPro" id="IPR001891">
    <property type="entry name" value="Malic_OxRdtase"/>
</dbReference>
<evidence type="ECO:0000259" key="7">
    <source>
        <dbReference type="SMART" id="SM01274"/>
    </source>
</evidence>
<dbReference type="RefSeq" id="XP_052943887.1">
    <property type="nucleotide sequence ID" value="XM_053085837.1"/>
</dbReference>
<comment type="similarity">
    <text evidence="1">Belongs to the malic enzymes family.</text>
</comment>
<dbReference type="SUPFAM" id="SSF53223">
    <property type="entry name" value="Aminoacid dehydrogenase-like, N-terminal domain"/>
    <property type="match status" value="1"/>
</dbReference>
<dbReference type="InterPro" id="IPR036291">
    <property type="entry name" value="NAD(P)-bd_dom_sf"/>
</dbReference>
<sequence>MPILTTMAKQAVSCRLRGAEILQSPRWNKGTAFTAEERSQFGIRGRLPIGIDNLDQQCERAYDQYKSRDTDILKNSFLQSLKSQNWTLFYALLSRHTSEMYPIIYTPTEAEAISEYSHLFRRSEGLFLSAPYEDQMEEDFLDAVEGRELELIVVSDAEAILGIGDQGSGGIGISAAKAVIYTLAAGIDPASALAVTLDVGTNNDDLLKDELYLGYQEKRIRGEKYDRFVDKFVGLVRKHQPNCLLHFEDFGVSNANRLLNKYRDKHSVFNDDVQGTGAVTLRRARQAPASIEADPQLKDQRIVIFGAGSAGMGIARQLRDAIKIDDGLSAEEAAKRFWMVDRDGLLRKELGDKIRDEIETDFVRKEKDWEGADAGLAAVIKRVKPTVLIGTSTSHGAFSEEIVRDMSKNTDRPIIFPLSNPISKCEAEPKDLFKWSDGKALISTGSPFPPVKIPGSDKEYIVAECNNALIYPGLGRGTILSKAKFMTDKMIVAGANRLAELAPAMKDHTQALLPDFGDAASVNFEVSLAVLDQAIEEGVAKCDVPKEDRRKWAEEQLWVPRYQDYTYDPKGEA</sequence>
<dbReference type="GeneID" id="77725038"/>
<dbReference type="InterPro" id="IPR012301">
    <property type="entry name" value="Malic_N_dom"/>
</dbReference>
<accession>A0AA38LSJ3</accession>
<feature type="binding site" evidence="4">
    <location>
        <position position="466"/>
    </location>
    <ligand>
        <name>(S)-malate</name>
        <dbReference type="ChEBI" id="CHEBI:15589"/>
    </ligand>
</feature>
<dbReference type="SUPFAM" id="SSF51735">
    <property type="entry name" value="NAD(P)-binding Rossmann-fold domains"/>
    <property type="match status" value="1"/>
</dbReference>
<gene>
    <name evidence="8" type="ORF">MKK02DRAFT_17763</name>
</gene>
<feature type="domain" description="Malic enzyme N-terminal" evidence="7">
    <location>
        <begin position="82"/>
        <end position="263"/>
    </location>
</feature>
<evidence type="ECO:0000256" key="5">
    <source>
        <dbReference type="PIRSR" id="PIRSR000106-3"/>
    </source>
</evidence>
<dbReference type="PIRSF" id="PIRSF000106">
    <property type="entry name" value="ME"/>
    <property type="match status" value="1"/>
</dbReference>
<dbReference type="GO" id="GO:0046872">
    <property type="term" value="F:metal ion binding"/>
    <property type="evidence" value="ECO:0007669"/>
    <property type="project" value="UniProtKB-KW"/>
</dbReference>
<dbReference type="EMBL" id="JAKWFO010000008">
    <property type="protein sequence ID" value="KAI9634110.1"/>
    <property type="molecule type" value="Genomic_DNA"/>
</dbReference>
<dbReference type="InterPro" id="IPR012302">
    <property type="entry name" value="Malic_NAD-bd"/>
</dbReference>
<dbReference type="GO" id="GO:0051287">
    <property type="term" value="F:NAD binding"/>
    <property type="evidence" value="ECO:0007669"/>
    <property type="project" value="InterPro"/>
</dbReference>
<dbReference type="AlphaFoldDB" id="A0AA38LSJ3"/>
<dbReference type="NCBIfam" id="NF010052">
    <property type="entry name" value="PRK13529.1"/>
    <property type="match status" value="1"/>
</dbReference>
<dbReference type="GO" id="GO:0005829">
    <property type="term" value="C:cytosol"/>
    <property type="evidence" value="ECO:0007669"/>
    <property type="project" value="TreeGrafter"/>
</dbReference>
<dbReference type="Pfam" id="PF03949">
    <property type="entry name" value="Malic_M"/>
    <property type="match status" value="1"/>
</dbReference>
<feature type="active site" description="Proton acceptor" evidence="3">
    <location>
        <position position="177"/>
    </location>
</feature>
<dbReference type="SMART" id="SM00919">
    <property type="entry name" value="Malic_M"/>
    <property type="match status" value="1"/>
</dbReference>
<feature type="binding site" evidence="5">
    <location>
        <position position="272"/>
    </location>
    <ligand>
        <name>a divalent metal cation</name>
        <dbReference type="ChEBI" id="CHEBI:60240"/>
    </ligand>
</feature>
<dbReference type="Gene3D" id="3.40.50.720">
    <property type="entry name" value="NAD(P)-binding Rossmann-like Domain"/>
    <property type="match status" value="1"/>
</dbReference>
<feature type="domain" description="Malic enzyme NAD-binding" evidence="6">
    <location>
        <begin position="273"/>
        <end position="535"/>
    </location>
</feature>
<dbReference type="Gene3D" id="3.40.50.10380">
    <property type="entry name" value="Malic enzyme, N-terminal domain"/>
    <property type="match status" value="1"/>
</dbReference>
<dbReference type="InterPro" id="IPR046346">
    <property type="entry name" value="Aminoacid_DH-like_N_sf"/>
</dbReference>
<evidence type="ECO:0000256" key="2">
    <source>
        <dbReference type="ARBA" id="ARBA00023027"/>
    </source>
</evidence>
<dbReference type="Proteomes" id="UP001164286">
    <property type="component" value="Unassembled WGS sequence"/>
</dbReference>
<dbReference type="GO" id="GO:0006108">
    <property type="term" value="P:malate metabolic process"/>
    <property type="evidence" value="ECO:0007669"/>
    <property type="project" value="TreeGrafter"/>
</dbReference>
<keyword evidence="9" id="KW-1185">Reference proteome</keyword>
<evidence type="ECO:0000256" key="3">
    <source>
        <dbReference type="PIRSR" id="PIRSR000106-1"/>
    </source>
</evidence>
<evidence type="ECO:0000313" key="8">
    <source>
        <dbReference type="EMBL" id="KAI9634110.1"/>
    </source>
</evidence>
<feature type="binding site" evidence="5">
    <location>
        <position position="248"/>
    </location>
    <ligand>
        <name>a divalent metal cation</name>
        <dbReference type="ChEBI" id="CHEBI:60240"/>
    </ligand>
</feature>
<dbReference type="Pfam" id="PF00390">
    <property type="entry name" value="malic"/>
    <property type="match status" value="1"/>
</dbReference>
<dbReference type="GO" id="GO:0004471">
    <property type="term" value="F:malate dehydrogenase (decarboxylating) (NAD+) activity"/>
    <property type="evidence" value="ECO:0007669"/>
    <property type="project" value="TreeGrafter"/>
</dbReference>
<evidence type="ECO:0008006" key="10">
    <source>
        <dbReference type="Google" id="ProtNLM"/>
    </source>
</evidence>
<dbReference type="PANTHER" id="PTHR23406">
    <property type="entry name" value="MALIC ENZYME-RELATED"/>
    <property type="match status" value="1"/>
</dbReference>
<dbReference type="GO" id="GO:0005739">
    <property type="term" value="C:mitochondrion"/>
    <property type="evidence" value="ECO:0007669"/>
    <property type="project" value="TreeGrafter"/>
</dbReference>
<comment type="cofactor">
    <cofactor evidence="5">
        <name>Mg(2+)</name>
        <dbReference type="ChEBI" id="CHEBI:18420"/>
    </cofactor>
    <cofactor evidence="5">
        <name>Mn(2+)</name>
        <dbReference type="ChEBI" id="CHEBI:29035"/>
    </cofactor>
    <text evidence="5">Divalent metal cations. Prefers magnesium or manganese.</text>
</comment>
<feature type="binding site" evidence="5">
    <location>
        <position position="249"/>
    </location>
    <ligand>
        <name>a divalent metal cation</name>
        <dbReference type="ChEBI" id="CHEBI:60240"/>
    </ligand>
</feature>
<dbReference type="PANTHER" id="PTHR23406:SF34">
    <property type="entry name" value="NAD-DEPENDENT MALIC ENZYME, MITOCHONDRIAL"/>
    <property type="match status" value="1"/>
</dbReference>
<protein>
    <recommendedName>
        <fullName evidence="10">Malic enzyme</fullName>
    </recommendedName>
</protein>
<proteinExistence type="inferred from homology"/>